<sequence length="198" mass="22539">MPKIVDHDERRAHIVEALMRLIVRDGFERATMREIAAEAGYAHGAIARYFPDKQSVLTAAFQRLHTQANDRILAGVEGLRGLDALREMCLEILPFGEAGPRYAKVVLAFWDHAAQDREIWEIHREHNLRWRQLMHRFLGEARDDGELAPEVDIATAVNEVSARNAGWQMIAVLMPDEAGDAHLDQGLDALLDRFRARR</sequence>
<dbReference type="InterPro" id="IPR039538">
    <property type="entry name" value="BetI_C"/>
</dbReference>
<evidence type="ECO:0000313" key="7">
    <source>
        <dbReference type="EMBL" id="GGR21281.1"/>
    </source>
</evidence>
<gene>
    <name evidence="7" type="ORF">GCM10010196_13370</name>
</gene>
<dbReference type="InterPro" id="IPR036271">
    <property type="entry name" value="Tet_transcr_reg_TetR-rel_C_sf"/>
</dbReference>
<dbReference type="AlphaFoldDB" id="A0A918FAG7"/>
<evidence type="ECO:0000313" key="8">
    <source>
        <dbReference type="Proteomes" id="UP000610303"/>
    </source>
</evidence>
<keyword evidence="1" id="KW-0678">Repressor</keyword>
<dbReference type="Pfam" id="PF13977">
    <property type="entry name" value="TetR_C_6"/>
    <property type="match status" value="1"/>
</dbReference>
<evidence type="ECO:0000259" key="6">
    <source>
        <dbReference type="PROSITE" id="PS50977"/>
    </source>
</evidence>
<reference evidence="7" key="2">
    <citation type="submission" date="2020-09" db="EMBL/GenBank/DDBJ databases">
        <authorList>
            <person name="Sun Q."/>
            <person name="Ohkuma M."/>
        </authorList>
    </citation>
    <scope>NUCLEOTIDE SEQUENCE</scope>
    <source>
        <strain evidence="7">JCM 3346</strain>
    </source>
</reference>
<organism evidence="7 8">
    <name type="scientific">Agromyces mediolanus</name>
    <name type="common">Corynebacterium mediolanum</name>
    <dbReference type="NCBI Taxonomy" id="41986"/>
    <lineage>
        <taxon>Bacteria</taxon>
        <taxon>Bacillati</taxon>
        <taxon>Actinomycetota</taxon>
        <taxon>Actinomycetes</taxon>
        <taxon>Micrococcales</taxon>
        <taxon>Microbacteriaceae</taxon>
        <taxon>Agromyces</taxon>
    </lineage>
</organism>
<keyword evidence="8" id="KW-1185">Reference proteome</keyword>
<accession>A0A918FAG7</accession>
<evidence type="ECO:0000256" key="3">
    <source>
        <dbReference type="ARBA" id="ARBA00023125"/>
    </source>
</evidence>
<dbReference type="GO" id="GO:0000976">
    <property type="term" value="F:transcription cis-regulatory region binding"/>
    <property type="evidence" value="ECO:0007669"/>
    <property type="project" value="TreeGrafter"/>
</dbReference>
<name>A0A918FAG7_AGRME</name>
<dbReference type="Gene3D" id="1.10.357.10">
    <property type="entry name" value="Tetracycline Repressor, domain 2"/>
    <property type="match status" value="1"/>
</dbReference>
<dbReference type="Proteomes" id="UP000610303">
    <property type="component" value="Unassembled WGS sequence"/>
</dbReference>
<evidence type="ECO:0000256" key="2">
    <source>
        <dbReference type="ARBA" id="ARBA00023015"/>
    </source>
</evidence>
<dbReference type="GO" id="GO:0003700">
    <property type="term" value="F:DNA-binding transcription factor activity"/>
    <property type="evidence" value="ECO:0007669"/>
    <property type="project" value="TreeGrafter"/>
</dbReference>
<dbReference type="PANTHER" id="PTHR30055">
    <property type="entry name" value="HTH-TYPE TRANSCRIPTIONAL REGULATOR RUTR"/>
    <property type="match status" value="1"/>
</dbReference>
<keyword evidence="4" id="KW-0804">Transcription</keyword>
<keyword evidence="2" id="KW-0805">Transcription regulation</keyword>
<dbReference type="Pfam" id="PF00440">
    <property type="entry name" value="TetR_N"/>
    <property type="match status" value="1"/>
</dbReference>
<dbReference type="PANTHER" id="PTHR30055:SF234">
    <property type="entry name" value="HTH-TYPE TRANSCRIPTIONAL REGULATOR BETI"/>
    <property type="match status" value="1"/>
</dbReference>
<keyword evidence="3 5" id="KW-0238">DNA-binding</keyword>
<dbReference type="EMBL" id="BMRJ01000001">
    <property type="protein sequence ID" value="GGR21281.1"/>
    <property type="molecule type" value="Genomic_DNA"/>
</dbReference>
<evidence type="ECO:0000256" key="1">
    <source>
        <dbReference type="ARBA" id="ARBA00022491"/>
    </source>
</evidence>
<dbReference type="SUPFAM" id="SSF46689">
    <property type="entry name" value="Homeodomain-like"/>
    <property type="match status" value="1"/>
</dbReference>
<feature type="DNA-binding region" description="H-T-H motif" evidence="5">
    <location>
        <begin position="31"/>
        <end position="50"/>
    </location>
</feature>
<dbReference type="PRINTS" id="PR00455">
    <property type="entry name" value="HTHTETR"/>
</dbReference>
<feature type="domain" description="HTH tetR-type" evidence="6">
    <location>
        <begin position="8"/>
        <end position="68"/>
    </location>
</feature>
<dbReference type="InterPro" id="IPR009057">
    <property type="entry name" value="Homeodomain-like_sf"/>
</dbReference>
<dbReference type="SUPFAM" id="SSF48498">
    <property type="entry name" value="Tetracyclin repressor-like, C-terminal domain"/>
    <property type="match status" value="1"/>
</dbReference>
<dbReference type="InterPro" id="IPR001647">
    <property type="entry name" value="HTH_TetR"/>
</dbReference>
<protein>
    <recommendedName>
        <fullName evidence="6">HTH tetR-type domain-containing protein</fullName>
    </recommendedName>
</protein>
<proteinExistence type="predicted"/>
<evidence type="ECO:0000256" key="4">
    <source>
        <dbReference type="ARBA" id="ARBA00023163"/>
    </source>
</evidence>
<evidence type="ECO:0000256" key="5">
    <source>
        <dbReference type="PROSITE-ProRule" id="PRU00335"/>
    </source>
</evidence>
<reference evidence="7" key="1">
    <citation type="journal article" date="2014" name="Int. J. Syst. Evol. Microbiol.">
        <title>Complete genome sequence of Corynebacterium casei LMG S-19264T (=DSM 44701T), isolated from a smear-ripened cheese.</title>
        <authorList>
            <consortium name="US DOE Joint Genome Institute (JGI-PGF)"/>
            <person name="Walter F."/>
            <person name="Albersmeier A."/>
            <person name="Kalinowski J."/>
            <person name="Ruckert C."/>
        </authorList>
    </citation>
    <scope>NUCLEOTIDE SEQUENCE</scope>
    <source>
        <strain evidence="7">JCM 3346</strain>
    </source>
</reference>
<dbReference type="PROSITE" id="PS50977">
    <property type="entry name" value="HTH_TETR_2"/>
    <property type="match status" value="1"/>
</dbReference>
<dbReference type="InterPro" id="IPR050109">
    <property type="entry name" value="HTH-type_TetR-like_transc_reg"/>
</dbReference>
<dbReference type="RefSeq" id="WP_189084468.1">
    <property type="nucleotide sequence ID" value="NZ_BMRJ01000001.1"/>
</dbReference>
<comment type="caution">
    <text evidence="7">The sequence shown here is derived from an EMBL/GenBank/DDBJ whole genome shotgun (WGS) entry which is preliminary data.</text>
</comment>